<dbReference type="PROSITE" id="PS50995">
    <property type="entry name" value="HTH_MARR_2"/>
    <property type="match status" value="1"/>
</dbReference>
<dbReference type="InterPro" id="IPR039422">
    <property type="entry name" value="MarR/SlyA-like"/>
</dbReference>
<dbReference type="InterPro" id="IPR036390">
    <property type="entry name" value="WH_DNA-bd_sf"/>
</dbReference>
<accession>A0ABS1N4G0</accession>
<dbReference type="Gene3D" id="1.10.10.10">
    <property type="entry name" value="Winged helix-like DNA-binding domain superfamily/Winged helix DNA-binding domain"/>
    <property type="match status" value="1"/>
</dbReference>
<evidence type="ECO:0000313" key="2">
    <source>
        <dbReference type="EMBL" id="MBL1094962.1"/>
    </source>
</evidence>
<dbReference type="PRINTS" id="PR00598">
    <property type="entry name" value="HTHMARR"/>
</dbReference>
<dbReference type="EMBL" id="JAERRI010000039">
    <property type="protein sequence ID" value="MBL1094962.1"/>
    <property type="molecule type" value="Genomic_DNA"/>
</dbReference>
<feature type="domain" description="HTH marR-type" evidence="1">
    <location>
        <begin position="35"/>
        <end position="170"/>
    </location>
</feature>
<dbReference type="Proteomes" id="UP000629371">
    <property type="component" value="Unassembled WGS sequence"/>
</dbReference>
<evidence type="ECO:0000259" key="1">
    <source>
        <dbReference type="PROSITE" id="PS50995"/>
    </source>
</evidence>
<dbReference type="InterPro" id="IPR000835">
    <property type="entry name" value="HTH_MarR-typ"/>
</dbReference>
<evidence type="ECO:0000313" key="3">
    <source>
        <dbReference type="Proteomes" id="UP000629371"/>
    </source>
</evidence>
<dbReference type="PANTHER" id="PTHR33164">
    <property type="entry name" value="TRANSCRIPTIONAL REGULATOR, MARR FAMILY"/>
    <property type="match status" value="1"/>
</dbReference>
<keyword evidence="3" id="KW-1185">Reference proteome</keyword>
<dbReference type="SMART" id="SM00347">
    <property type="entry name" value="HTH_MARR"/>
    <property type="match status" value="1"/>
</dbReference>
<dbReference type="PANTHER" id="PTHR33164:SF104">
    <property type="entry name" value="TRANSCRIPTIONAL REGULATORY PROTEIN"/>
    <property type="match status" value="1"/>
</dbReference>
<organism evidence="2 3">
    <name type="scientific">Streptomyces siderophoricus</name>
    <dbReference type="NCBI Taxonomy" id="2802281"/>
    <lineage>
        <taxon>Bacteria</taxon>
        <taxon>Bacillati</taxon>
        <taxon>Actinomycetota</taxon>
        <taxon>Actinomycetes</taxon>
        <taxon>Kitasatosporales</taxon>
        <taxon>Streptomycetaceae</taxon>
        <taxon>Streptomyces</taxon>
    </lineage>
</organism>
<proteinExistence type="predicted"/>
<gene>
    <name evidence="2" type="ORF">JK360_37680</name>
</gene>
<dbReference type="RefSeq" id="WP_201811867.1">
    <property type="nucleotide sequence ID" value="NZ_JAERRI010000039.1"/>
</dbReference>
<protein>
    <submittedName>
        <fullName evidence="2">MarR family transcriptional regulator</fullName>
    </submittedName>
</protein>
<comment type="caution">
    <text evidence="2">The sequence shown here is derived from an EMBL/GenBank/DDBJ whole genome shotgun (WGS) entry which is preliminary data.</text>
</comment>
<name>A0ABS1N4G0_9ACTN</name>
<dbReference type="SUPFAM" id="SSF46785">
    <property type="entry name" value="Winged helix' DNA-binding domain"/>
    <property type="match status" value="1"/>
</dbReference>
<reference evidence="2 3" key="1">
    <citation type="submission" date="2021-01" db="EMBL/GenBank/DDBJ databases">
        <title>WGS of actinomycetes isolated from Thailand.</title>
        <authorList>
            <person name="Thawai C."/>
        </authorList>
    </citation>
    <scope>NUCLEOTIDE SEQUENCE [LARGE SCALE GENOMIC DNA]</scope>
    <source>
        <strain evidence="2 3">CH9-7</strain>
    </source>
</reference>
<dbReference type="Pfam" id="PF12802">
    <property type="entry name" value="MarR_2"/>
    <property type="match status" value="1"/>
</dbReference>
<sequence>MAEPTAASGDFVPSYPAARIAAAWRRERPGTPTESIEIVTPLWWLAKLFANDRNRVLREAGIDAATLDLLSVIRRSGPPYALSTREIAELTLVTAGAVSQRVARAERDGLVRRSPGTTGRRTVLVSLTPEGHALIERSVDAVLGREATLVSDLSADERDALITLLEKLMTDVRRRTSHAED</sequence>
<dbReference type="InterPro" id="IPR036388">
    <property type="entry name" value="WH-like_DNA-bd_sf"/>
</dbReference>